<keyword evidence="1" id="KW-0812">Transmembrane</keyword>
<evidence type="ECO:0000313" key="3">
    <source>
        <dbReference type="Proteomes" id="UP000434044"/>
    </source>
</evidence>
<dbReference type="OrthoDB" id="5768130at2"/>
<comment type="caution">
    <text evidence="2">The sequence shown here is derived from an EMBL/GenBank/DDBJ whole genome shotgun (WGS) entry which is preliminary data.</text>
</comment>
<dbReference type="PANTHER" id="PTHR31168:SF1">
    <property type="entry name" value="DUF599 FAMILY PROTEIN"/>
    <property type="match status" value="1"/>
</dbReference>
<proteinExistence type="predicted"/>
<feature type="transmembrane region" description="Helical" evidence="1">
    <location>
        <begin position="12"/>
        <end position="31"/>
    </location>
</feature>
<dbReference type="PANTHER" id="PTHR31168">
    <property type="entry name" value="OS02G0292800 PROTEIN"/>
    <property type="match status" value="1"/>
</dbReference>
<name>A0A6N8EHA8_9GAMM</name>
<dbReference type="AlphaFoldDB" id="A0A6N8EHA8"/>
<feature type="transmembrane region" description="Helical" evidence="1">
    <location>
        <begin position="191"/>
        <end position="215"/>
    </location>
</feature>
<gene>
    <name evidence="2" type="ORF">GJ668_14465</name>
</gene>
<keyword evidence="1" id="KW-1133">Transmembrane helix</keyword>
<organism evidence="2 3">
    <name type="scientific">Allochromatium palmeri</name>
    <dbReference type="NCBI Taxonomy" id="231048"/>
    <lineage>
        <taxon>Bacteria</taxon>
        <taxon>Pseudomonadati</taxon>
        <taxon>Pseudomonadota</taxon>
        <taxon>Gammaproteobacteria</taxon>
        <taxon>Chromatiales</taxon>
        <taxon>Chromatiaceae</taxon>
        <taxon>Allochromatium</taxon>
    </lineage>
</organism>
<dbReference type="RefSeq" id="WP_155450848.1">
    <property type="nucleotide sequence ID" value="NZ_WNKT01000036.1"/>
</dbReference>
<dbReference type="InterPro" id="IPR006747">
    <property type="entry name" value="DUF599"/>
</dbReference>
<dbReference type="Proteomes" id="UP000434044">
    <property type="component" value="Unassembled WGS sequence"/>
</dbReference>
<dbReference type="EMBL" id="WNKT01000036">
    <property type="protein sequence ID" value="MTW22279.1"/>
    <property type="molecule type" value="Genomic_DNA"/>
</dbReference>
<keyword evidence="3" id="KW-1185">Reference proteome</keyword>
<keyword evidence="1" id="KW-0472">Membrane</keyword>
<evidence type="ECO:0000256" key="1">
    <source>
        <dbReference type="SAM" id="Phobius"/>
    </source>
</evidence>
<reference evidence="2 3" key="1">
    <citation type="submission" date="2019-11" db="EMBL/GenBank/DDBJ databases">
        <title>Whole-genome sequence of the anaerobic purple sulfur bacterium Allochromatium palmeri DSM 15591.</title>
        <authorList>
            <person name="Kyndt J.A."/>
            <person name="Meyer T.E."/>
        </authorList>
    </citation>
    <scope>NUCLEOTIDE SEQUENCE [LARGE SCALE GENOMIC DNA]</scope>
    <source>
        <strain evidence="2 3">DSM 15591</strain>
    </source>
</reference>
<protein>
    <submittedName>
        <fullName evidence="2">DUF599 family protein</fullName>
    </submittedName>
</protein>
<evidence type="ECO:0000313" key="2">
    <source>
        <dbReference type="EMBL" id="MTW22279.1"/>
    </source>
</evidence>
<dbReference type="Pfam" id="PF04654">
    <property type="entry name" value="DUF599"/>
    <property type="match status" value="1"/>
</dbReference>
<accession>A0A6N8EHA8</accession>
<feature type="transmembrane region" description="Helical" evidence="1">
    <location>
        <begin position="123"/>
        <end position="144"/>
    </location>
</feature>
<sequence>MSNWSNPPSHEWFWTSTGLVLLALYYLWMAWRTWLDPLFSTQGVNREARRAWAHHIMADPGLGILAVQTLRNSTMSATFLASTAILLIIGVLNLSGKADQISASWQALSLFGQVDPRLWDIKLLALLIDFFVAFFSFAMSVRLFNHVGYQITLPPALRPSVVSPEQVARHLNRAGGFYSIGMRAYYLCVPLVFWLFGPQFMLLACLALIPILYAADRAH</sequence>
<feature type="transmembrane region" description="Helical" evidence="1">
    <location>
        <begin position="76"/>
        <end position="94"/>
    </location>
</feature>